<evidence type="ECO:0000313" key="2">
    <source>
        <dbReference type="EMBL" id="GFN96167.1"/>
    </source>
</evidence>
<organism evidence="2 3">
    <name type="scientific">Plakobranchus ocellatus</name>
    <dbReference type="NCBI Taxonomy" id="259542"/>
    <lineage>
        <taxon>Eukaryota</taxon>
        <taxon>Metazoa</taxon>
        <taxon>Spiralia</taxon>
        <taxon>Lophotrochozoa</taxon>
        <taxon>Mollusca</taxon>
        <taxon>Gastropoda</taxon>
        <taxon>Heterobranchia</taxon>
        <taxon>Euthyneura</taxon>
        <taxon>Panpulmonata</taxon>
        <taxon>Sacoglossa</taxon>
        <taxon>Placobranchoidea</taxon>
        <taxon>Plakobranchidae</taxon>
        <taxon>Plakobranchus</taxon>
    </lineage>
</organism>
<comment type="caution">
    <text evidence="2">The sequence shown here is derived from an EMBL/GenBank/DDBJ whole genome shotgun (WGS) entry which is preliminary data.</text>
</comment>
<sequence length="113" mass="12168">MDEVNRAIVAWQSHITHSQCIPAPQAGGSSAHRAEVLTWTWLDREARNRKLWHLSDLGISPCPAILSRGAGGVARTRDKRIPADSRADSLASVPPTPPIIGGRQEAKAKGICT</sequence>
<protein>
    <submittedName>
        <fullName evidence="2">Uncharacterized protein</fullName>
    </submittedName>
</protein>
<reference evidence="2 3" key="1">
    <citation type="journal article" date="2021" name="Elife">
        <title>Chloroplast acquisition without the gene transfer in kleptoplastic sea slugs, Plakobranchus ocellatus.</title>
        <authorList>
            <person name="Maeda T."/>
            <person name="Takahashi S."/>
            <person name="Yoshida T."/>
            <person name="Shimamura S."/>
            <person name="Takaki Y."/>
            <person name="Nagai Y."/>
            <person name="Toyoda A."/>
            <person name="Suzuki Y."/>
            <person name="Arimoto A."/>
            <person name="Ishii H."/>
            <person name="Satoh N."/>
            <person name="Nishiyama T."/>
            <person name="Hasebe M."/>
            <person name="Maruyama T."/>
            <person name="Minagawa J."/>
            <person name="Obokata J."/>
            <person name="Shigenobu S."/>
        </authorList>
    </citation>
    <scope>NUCLEOTIDE SEQUENCE [LARGE SCALE GENOMIC DNA]</scope>
</reference>
<accession>A0AAV3ZMV2</accession>
<gene>
    <name evidence="2" type="ORF">PoB_002267300</name>
</gene>
<dbReference type="Proteomes" id="UP000735302">
    <property type="component" value="Unassembled WGS sequence"/>
</dbReference>
<evidence type="ECO:0000313" key="3">
    <source>
        <dbReference type="Proteomes" id="UP000735302"/>
    </source>
</evidence>
<feature type="compositionally biased region" description="Basic and acidic residues" evidence="1">
    <location>
        <begin position="75"/>
        <end position="87"/>
    </location>
</feature>
<feature type="compositionally biased region" description="Basic and acidic residues" evidence="1">
    <location>
        <begin position="104"/>
        <end position="113"/>
    </location>
</feature>
<name>A0AAV3ZMV2_9GAST</name>
<proteinExistence type="predicted"/>
<feature type="region of interest" description="Disordered" evidence="1">
    <location>
        <begin position="70"/>
        <end position="113"/>
    </location>
</feature>
<evidence type="ECO:0000256" key="1">
    <source>
        <dbReference type="SAM" id="MobiDB-lite"/>
    </source>
</evidence>
<keyword evidence="3" id="KW-1185">Reference proteome</keyword>
<dbReference type="EMBL" id="BLXT01002663">
    <property type="protein sequence ID" value="GFN96167.1"/>
    <property type="molecule type" value="Genomic_DNA"/>
</dbReference>
<dbReference type="AlphaFoldDB" id="A0AAV3ZMV2"/>